<dbReference type="OrthoDB" id="3253804at2759"/>
<dbReference type="Pfam" id="PF00268">
    <property type="entry name" value="Ribonuc_red_sm"/>
    <property type="match status" value="1"/>
</dbReference>
<dbReference type="PANTHER" id="PTHR23409">
    <property type="entry name" value="RIBONUCLEOSIDE-DIPHOSPHATE REDUCTASE SMALL CHAIN"/>
    <property type="match status" value="1"/>
</dbReference>
<dbReference type="InterPro" id="IPR009078">
    <property type="entry name" value="Ferritin-like_SF"/>
</dbReference>
<comment type="caution">
    <text evidence="1">The sequence shown here is derived from an EMBL/GenBank/DDBJ whole genome shotgun (WGS) entry which is preliminary data.</text>
</comment>
<dbReference type="Gene3D" id="1.10.620.20">
    <property type="entry name" value="Ribonucleotide Reductase, subunit A"/>
    <property type="match status" value="1"/>
</dbReference>
<dbReference type="STRING" id="1077348.A0A2G8SSJ2"/>
<keyword evidence="2" id="KW-1185">Reference proteome</keyword>
<dbReference type="InterPro" id="IPR000358">
    <property type="entry name" value="RNR_small_fam"/>
</dbReference>
<gene>
    <name evidence="1" type="ORF">GSI_00237</name>
</gene>
<evidence type="ECO:0000313" key="2">
    <source>
        <dbReference type="Proteomes" id="UP000230002"/>
    </source>
</evidence>
<evidence type="ECO:0000313" key="1">
    <source>
        <dbReference type="EMBL" id="PIL36548.1"/>
    </source>
</evidence>
<dbReference type="PANTHER" id="PTHR23409:SF18">
    <property type="entry name" value="RIBONUCLEOSIDE-DIPHOSPHATE REDUCTASE SUBUNIT M2"/>
    <property type="match status" value="1"/>
</dbReference>
<dbReference type="GO" id="GO:0009263">
    <property type="term" value="P:deoxyribonucleotide biosynthetic process"/>
    <property type="evidence" value="ECO:0007669"/>
    <property type="project" value="InterPro"/>
</dbReference>
<dbReference type="EMBL" id="AYKW01000001">
    <property type="protein sequence ID" value="PIL36548.1"/>
    <property type="molecule type" value="Genomic_DNA"/>
</dbReference>
<accession>A0A2G8SSJ2</accession>
<dbReference type="AlphaFoldDB" id="A0A2G8SSJ2"/>
<reference evidence="1 2" key="1">
    <citation type="journal article" date="2015" name="Sci. Rep.">
        <title>Chromosome-level genome map provides insights into diverse defense mechanisms in the medicinal fungus Ganoderma sinense.</title>
        <authorList>
            <person name="Zhu Y."/>
            <person name="Xu J."/>
            <person name="Sun C."/>
            <person name="Zhou S."/>
            <person name="Xu H."/>
            <person name="Nelson D.R."/>
            <person name="Qian J."/>
            <person name="Song J."/>
            <person name="Luo H."/>
            <person name="Xiang L."/>
            <person name="Li Y."/>
            <person name="Xu Z."/>
            <person name="Ji A."/>
            <person name="Wang L."/>
            <person name="Lu S."/>
            <person name="Hayward A."/>
            <person name="Sun W."/>
            <person name="Li X."/>
            <person name="Schwartz D.C."/>
            <person name="Wang Y."/>
            <person name="Chen S."/>
        </authorList>
    </citation>
    <scope>NUCLEOTIDE SEQUENCE [LARGE SCALE GENOMIC DNA]</scope>
    <source>
        <strain evidence="1 2">ZZ0214-1</strain>
    </source>
</reference>
<dbReference type="InterPro" id="IPR012348">
    <property type="entry name" value="RNR-like"/>
</dbReference>
<proteinExistence type="predicted"/>
<dbReference type="SUPFAM" id="SSF47240">
    <property type="entry name" value="Ferritin-like"/>
    <property type="match status" value="1"/>
</dbReference>
<name>A0A2G8SSJ2_9APHY</name>
<sequence length="139" mass="15849">MPGLAFSNKLISCNEGLHTDFACLLFHHLQNKPPPSTIVTIIYKAVQLEQEFFHGLNSSVMLQYIEFVADHLLQALDCPQTYQASNPFNFMDLISLQGKMNFFEKCVSEYSTSSYRNSTRGTLYVSPFTVSKLIPYQHN</sequence>
<organism evidence="1 2">
    <name type="scientific">Ganoderma sinense ZZ0214-1</name>
    <dbReference type="NCBI Taxonomy" id="1077348"/>
    <lineage>
        <taxon>Eukaryota</taxon>
        <taxon>Fungi</taxon>
        <taxon>Dikarya</taxon>
        <taxon>Basidiomycota</taxon>
        <taxon>Agaricomycotina</taxon>
        <taxon>Agaricomycetes</taxon>
        <taxon>Polyporales</taxon>
        <taxon>Polyporaceae</taxon>
        <taxon>Ganoderma</taxon>
    </lineage>
</organism>
<protein>
    <submittedName>
        <fullName evidence="1">Uncharacterized protein</fullName>
    </submittedName>
</protein>
<dbReference type="Proteomes" id="UP000230002">
    <property type="component" value="Unassembled WGS sequence"/>
</dbReference>
<dbReference type="GO" id="GO:0016491">
    <property type="term" value="F:oxidoreductase activity"/>
    <property type="evidence" value="ECO:0007669"/>
    <property type="project" value="InterPro"/>
</dbReference>